<dbReference type="PANTHER" id="PTHR12243">
    <property type="entry name" value="MADF DOMAIN TRANSCRIPTION FACTOR"/>
    <property type="match status" value="1"/>
</dbReference>
<gene>
    <name evidence="3" type="ORF">V5799_008287</name>
</gene>
<dbReference type="EMBL" id="JARKHS020003658">
    <property type="protein sequence ID" value="KAK8785346.1"/>
    <property type="molecule type" value="Genomic_DNA"/>
</dbReference>
<dbReference type="SMART" id="SM00595">
    <property type="entry name" value="MADF"/>
    <property type="match status" value="1"/>
</dbReference>
<feature type="domain" description="MADF" evidence="2">
    <location>
        <begin position="12"/>
        <end position="106"/>
    </location>
</feature>
<feature type="region of interest" description="Disordered" evidence="1">
    <location>
        <begin position="153"/>
        <end position="174"/>
    </location>
</feature>
<sequence>MAHAPAQGFNERLIDAVECERVLWDLQQKNYNARNVSEAAWRRVAAAVGATVPDVKNRWKNLRDTFRGVFKGRIQAKKSGSGADEVEETATWIFFERLLFLRDTMRSRPTSGNVEPLPYGHSEPVYIVPEYNCDDTPQASAEEISEQMYTNEHASLPSSTGPSSAPAPDAPNASVELVPELPSAGSHKKRKSKIDKYDSEIDMLREILQKKPDVLDHFGAYLVDKMRQVPERLQNEMQLKVLQTVFQFIPEK</sequence>
<evidence type="ECO:0000313" key="4">
    <source>
        <dbReference type="Proteomes" id="UP001321473"/>
    </source>
</evidence>
<keyword evidence="4" id="KW-1185">Reference proteome</keyword>
<comment type="caution">
    <text evidence="3">The sequence shown here is derived from an EMBL/GenBank/DDBJ whole genome shotgun (WGS) entry which is preliminary data.</text>
</comment>
<dbReference type="InterPro" id="IPR006578">
    <property type="entry name" value="MADF-dom"/>
</dbReference>
<proteinExistence type="predicted"/>
<dbReference type="Pfam" id="PF10545">
    <property type="entry name" value="MADF_DNA_bdg"/>
    <property type="match status" value="1"/>
</dbReference>
<protein>
    <recommendedName>
        <fullName evidence="2">MADF domain-containing protein</fullName>
    </recommendedName>
</protein>
<dbReference type="AlphaFoldDB" id="A0AAQ4FEH8"/>
<evidence type="ECO:0000259" key="2">
    <source>
        <dbReference type="PROSITE" id="PS51029"/>
    </source>
</evidence>
<organism evidence="3 4">
    <name type="scientific">Amblyomma americanum</name>
    <name type="common">Lone star tick</name>
    <dbReference type="NCBI Taxonomy" id="6943"/>
    <lineage>
        <taxon>Eukaryota</taxon>
        <taxon>Metazoa</taxon>
        <taxon>Ecdysozoa</taxon>
        <taxon>Arthropoda</taxon>
        <taxon>Chelicerata</taxon>
        <taxon>Arachnida</taxon>
        <taxon>Acari</taxon>
        <taxon>Parasitiformes</taxon>
        <taxon>Ixodida</taxon>
        <taxon>Ixodoidea</taxon>
        <taxon>Ixodidae</taxon>
        <taxon>Amblyomminae</taxon>
        <taxon>Amblyomma</taxon>
    </lineage>
</organism>
<accession>A0AAQ4FEH8</accession>
<name>A0AAQ4FEH8_AMBAM</name>
<feature type="compositionally biased region" description="Low complexity" evidence="1">
    <location>
        <begin position="154"/>
        <end position="174"/>
    </location>
</feature>
<dbReference type="InterPro" id="IPR039353">
    <property type="entry name" value="TF_Adf1"/>
</dbReference>
<evidence type="ECO:0000313" key="3">
    <source>
        <dbReference type="EMBL" id="KAK8785346.1"/>
    </source>
</evidence>
<dbReference type="Proteomes" id="UP001321473">
    <property type="component" value="Unassembled WGS sequence"/>
</dbReference>
<dbReference type="PROSITE" id="PS51029">
    <property type="entry name" value="MADF"/>
    <property type="match status" value="1"/>
</dbReference>
<reference evidence="3 4" key="1">
    <citation type="journal article" date="2023" name="Arcadia Sci">
        <title>De novo assembly of a long-read Amblyomma americanum tick genome.</title>
        <authorList>
            <person name="Chou S."/>
            <person name="Poskanzer K.E."/>
            <person name="Rollins M."/>
            <person name="Thuy-Boun P.S."/>
        </authorList>
    </citation>
    <scope>NUCLEOTIDE SEQUENCE [LARGE SCALE GENOMIC DNA]</scope>
    <source>
        <strain evidence="3">F_SG_1</strain>
        <tissue evidence="3">Salivary glands</tissue>
    </source>
</reference>
<evidence type="ECO:0000256" key="1">
    <source>
        <dbReference type="SAM" id="MobiDB-lite"/>
    </source>
</evidence>
<dbReference type="PANTHER" id="PTHR12243:SF67">
    <property type="entry name" value="COREPRESSOR OF PANGOLIN, ISOFORM A-RELATED"/>
    <property type="match status" value="1"/>
</dbReference>